<accession>A0A1X4GA06</accession>
<protein>
    <submittedName>
        <fullName evidence="4">Spore germination protein</fullName>
    </submittedName>
</protein>
<evidence type="ECO:0000259" key="3">
    <source>
        <dbReference type="SMART" id="SM00909"/>
    </source>
</evidence>
<evidence type="ECO:0000256" key="2">
    <source>
        <dbReference type="SAM" id="Phobius"/>
    </source>
</evidence>
<keyword evidence="2" id="KW-0812">Transmembrane</keyword>
<dbReference type="RefSeq" id="WP_009342495.1">
    <property type="nucleotide sequence ID" value="NZ_NBYN01000016.1"/>
</dbReference>
<dbReference type="InterPro" id="IPR019606">
    <property type="entry name" value="GerMN"/>
</dbReference>
<gene>
    <name evidence="4" type="ORF">B7O87_05000</name>
</gene>
<feature type="transmembrane region" description="Helical" evidence="2">
    <location>
        <begin position="12"/>
        <end position="33"/>
    </location>
</feature>
<dbReference type="Proteomes" id="UP000192997">
    <property type="component" value="Unassembled WGS sequence"/>
</dbReference>
<reference evidence="5" key="1">
    <citation type="submission" date="2017-04" db="EMBL/GenBank/DDBJ databases">
        <authorList>
            <person name="Abreu V.A."/>
            <person name="Popin R.V."/>
            <person name="Rigonato J."/>
            <person name="Andreote A.P."/>
            <person name="Schaker P.C."/>
            <person name="Hoff-Risseti C."/>
            <person name="Alvarenga D.O."/>
            <person name="Varani A.M."/>
            <person name="Fiore M.F."/>
        </authorList>
    </citation>
    <scope>NUCLEOTIDE SEQUENCE [LARGE SCALE GENOMIC DNA]</scope>
    <source>
        <strain evidence="5">CENA303</strain>
    </source>
</reference>
<evidence type="ECO:0000313" key="5">
    <source>
        <dbReference type="Proteomes" id="UP000192997"/>
    </source>
</evidence>
<feature type="domain" description="GerMN" evidence="3">
    <location>
        <begin position="96"/>
        <end position="182"/>
    </location>
</feature>
<dbReference type="Pfam" id="PF10646">
    <property type="entry name" value="Germane"/>
    <property type="match status" value="1"/>
</dbReference>
<name>A0A1X4GA06_9CYAN</name>
<keyword evidence="2" id="KW-1133">Transmembrane helix</keyword>
<dbReference type="SMART" id="SM00909">
    <property type="entry name" value="Germane"/>
    <property type="match status" value="1"/>
</dbReference>
<evidence type="ECO:0000313" key="4">
    <source>
        <dbReference type="EMBL" id="OSO93988.1"/>
    </source>
</evidence>
<proteinExistence type="predicted"/>
<evidence type="ECO:0000256" key="1">
    <source>
        <dbReference type="SAM" id="MobiDB-lite"/>
    </source>
</evidence>
<comment type="caution">
    <text evidence="4">The sequence shown here is derived from an EMBL/GenBank/DDBJ whole genome shotgun (WGS) entry which is preliminary data.</text>
</comment>
<feature type="region of interest" description="Disordered" evidence="1">
    <location>
        <begin position="37"/>
        <end position="61"/>
    </location>
</feature>
<dbReference type="EMBL" id="NBYN01000016">
    <property type="protein sequence ID" value="OSO93988.1"/>
    <property type="molecule type" value="Genomic_DNA"/>
</dbReference>
<dbReference type="AlphaFoldDB" id="A0A1X4GA06"/>
<sequence length="203" mass="21583">MNDQTRTNRNISSGVIAAVSATVVAVSGGVAWLSSQTPNAPIQGNPNQSIEKQQPLTSQTGQEQTANIYWLKPTAKSFQLVAQPVKIASDQPGQALESALNTLLEGPKETKDSTTIPPGTKLLSLKIENNEIHVNLSENFTGGGGSASMVGRVGQVVYTATTLDPNAKVYLEINGKPLEVLGGEGVEIEQPLTRKTFQENYPL</sequence>
<keyword evidence="2" id="KW-0472">Membrane</keyword>
<organism evidence="4 5">
    <name type="scientific">Cylindrospermopsis raciborskii CENA303</name>
    <dbReference type="NCBI Taxonomy" id="1170769"/>
    <lineage>
        <taxon>Bacteria</taxon>
        <taxon>Bacillati</taxon>
        <taxon>Cyanobacteriota</taxon>
        <taxon>Cyanophyceae</taxon>
        <taxon>Nostocales</taxon>
        <taxon>Aphanizomenonaceae</taxon>
        <taxon>Cylindrospermopsis</taxon>
    </lineage>
</organism>